<evidence type="ECO:0000313" key="2">
    <source>
        <dbReference type="Proteomes" id="UP000624244"/>
    </source>
</evidence>
<comment type="caution">
    <text evidence="1">The sequence shown here is derived from an EMBL/GenBank/DDBJ whole genome shotgun (WGS) entry which is preliminary data.</text>
</comment>
<gene>
    <name evidence="1" type="ORF">GGP41_009658</name>
</gene>
<organism evidence="1 2">
    <name type="scientific">Cochliobolus sativus</name>
    <name type="common">Common root rot and spot blotch fungus</name>
    <name type="synonym">Bipolaris sorokiniana</name>
    <dbReference type="NCBI Taxonomy" id="45130"/>
    <lineage>
        <taxon>Eukaryota</taxon>
        <taxon>Fungi</taxon>
        <taxon>Dikarya</taxon>
        <taxon>Ascomycota</taxon>
        <taxon>Pezizomycotina</taxon>
        <taxon>Dothideomycetes</taxon>
        <taxon>Pleosporomycetidae</taxon>
        <taxon>Pleosporales</taxon>
        <taxon>Pleosporineae</taxon>
        <taxon>Pleosporaceae</taxon>
        <taxon>Bipolaris</taxon>
    </lineage>
</organism>
<dbReference type="AlphaFoldDB" id="A0A8H5Z913"/>
<proteinExistence type="predicted"/>
<dbReference type="Proteomes" id="UP000624244">
    <property type="component" value="Unassembled WGS sequence"/>
</dbReference>
<sequence length="86" mass="8891">MADPLSIAGSVVGITTAGVQASVKLYALAEKVATASQMITNIADDISSTCAIFNQVRELIIPQPDAQGVLKSVFNSIALKDISDAL</sequence>
<protein>
    <recommendedName>
        <fullName evidence="3">Fungal N-terminal domain-containing protein</fullName>
    </recommendedName>
</protein>
<accession>A0A8H5Z913</accession>
<name>A0A8H5Z913_COCSA</name>
<evidence type="ECO:0008006" key="3">
    <source>
        <dbReference type="Google" id="ProtNLM"/>
    </source>
</evidence>
<reference evidence="1" key="1">
    <citation type="submission" date="2019-11" db="EMBL/GenBank/DDBJ databases">
        <title>Bipolaris sorokiniana Genome sequencing.</title>
        <authorList>
            <person name="Wang H."/>
        </authorList>
    </citation>
    <scope>NUCLEOTIDE SEQUENCE</scope>
</reference>
<dbReference type="EMBL" id="WNKQ01000018">
    <property type="protein sequence ID" value="KAF5845786.1"/>
    <property type="molecule type" value="Genomic_DNA"/>
</dbReference>
<evidence type="ECO:0000313" key="1">
    <source>
        <dbReference type="EMBL" id="KAF5845786.1"/>
    </source>
</evidence>